<dbReference type="InterPro" id="IPR036179">
    <property type="entry name" value="Ig-like_dom_sf"/>
</dbReference>
<keyword evidence="5" id="KW-1015">Disulfide bond</keyword>
<evidence type="ECO:0000259" key="10">
    <source>
        <dbReference type="PROSITE" id="PS50835"/>
    </source>
</evidence>
<dbReference type="Gene3D" id="2.60.40.10">
    <property type="entry name" value="Immunoglobulins"/>
    <property type="match status" value="3"/>
</dbReference>
<dbReference type="AlphaFoldDB" id="A0A6F9D711"/>
<dbReference type="PROSITE" id="PS50835">
    <property type="entry name" value="IG_LIKE"/>
    <property type="match status" value="3"/>
</dbReference>
<keyword evidence="8" id="KW-0812">Transmembrane</keyword>
<dbReference type="GO" id="GO:0007157">
    <property type="term" value="P:heterophilic cell-cell adhesion via plasma membrane cell adhesion molecules"/>
    <property type="evidence" value="ECO:0007669"/>
    <property type="project" value="TreeGrafter"/>
</dbReference>
<evidence type="ECO:0000256" key="1">
    <source>
        <dbReference type="ARBA" id="ARBA00004370"/>
    </source>
</evidence>
<reference evidence="11" key="1">
    <citation type="submission" date="2020-04" db="EMBL/GenBank/DDBJ databases">
        <authorList>
            <person name="Neveu A P."/>
        </authorList>
    </citation>
    <scope>NUCLEOTIDE SEQUENCE</scope>
    <source>
        <tissue evidence="11">Whole embryo</tissue>
    </source>
</reference>
<evidence type="ECO:0000256" key="8">
    <source>
        <dbReference type="SAM" id="Phobius"/>
    </source>
</evidence>
<dbReference type="GO" id="GO:0005912">
    <property type="term" value="C:adherens junction"/>
    <property type="evidence" value="ECO:0007669"/>
    <property type="project" value="TreeGrafter"/>
</dbReference>
<feature type="region of interest" description="Disordered" evidence="7">
    <location>
        <begin position="637"/>
        <end position="666"/>
    </location>
</feature>
<proteinExistence type="evidence at transcript level"/>
<dbReference type="PANTHER" id="PTHR23277:SF108">
    <property type="entry name" value="FASCICLIN-3"/>
    <property type="match status" value="1"/>
</dbReference>
<evidence type="ECO:0000256" key="9">
    <source>
        <dbReference type="SAM" id="SignalP"/>
    </source>
</evidence>
<comment type="subcellular location">
    <subcellularLocation>
        <location evidence="1">Membrane</location>
    </subcellularLocation>
</comment>
<dbReference type="GO" id="GO:0007156">
    <property type="term" value="P:homophilic cell adhesion via plasma membrane adhesion molecules"/>
    <property type="evidence" value="ECO:0007669"/>
    <property type="project" value="TreeGrafter"/>
</dbReference>
<protein>
    <submittedName>
        <fullName evidence="11">CD166 antigen</fullName>
    </submittedName>
</protein>
<dbReference type="SMART" id="SM00408">
    <property type="entry name" value="IGc2"/>
    <property type="match status" value="3"/>
</dbReference>
<dbReference type="InterPro" id="IPR051427">
    <property type="entry name" value="Nectin/Nectin-like"/>
</dbReference>
<evidence type="ECO:0000256" key="4">
    <source>
        <dbReference type="ARBA" id="ARBA00023136"/>
    </source>
</evidence>
<keyword evidence="3" id="KW-0677">Repeat</keyword>
<evidence type="ECO:0000313" key="11">
    <source>
        <dbReference type="EMBL" id="CAB3220914.1"/>
    </source>
</evidence>
<evidence type="ECO:0000256" key="5">
    <source>
        <dbReference type="ARBA" id="ARBA00023157"/>
    </source>
</evidence>
<dbReference type="InterPro" id="IPR013783">
    <property type="entry name" value="Ig-like_fold"/>
</dbReference>
<keyword evidence="2 9" id="KW-0732">Signal</keyword>
<dbReference type="InterPro" id="IPR003599">
    <property type="entry name" value="Ig_sub"/>
</dbReference>
<dbReference type="Pfam" id="PF13927">
    <property type="entry name" value="Ig_3"/>
    <property type="match status" value="1"/>
</dbReference>
<feature type="transmembrane region" description="Helical" evidence="8">
    <location>
        <begin position="606"/>
        <end position="632"/>
    </location>
</feature>
<evidence type="ECO:0000256" key="7">
    <source>
        <dbReference type="SAM" id="MobiDB-lite"/>
    </source>
</evidence>
<feature type="chain" id="PRO_5026015761" evidence="9">
    <location>
        <begin position="21"/>
        <end position="666"/>
    </location>
</feature>
<dbReference type="SUPFAM" id="SSF48726">
    <property type="entry name" value="Immunoglobulin"/>
    <property type="match status" value="3"/>
</dbReference>
<dbReference type="PANTHER" id="PTHR23277">
    <property type="entry name" value="NECTIN-RELATED"/>
    <property type="match status" value="1"/>
</dbReference>
<evidence type="ECO:0000256" key="3">
    <source>
        <dbReference type="ARBA" id="ARBA00022737"/>
    </source>
</evidence>
<keyword evidence="6" id="KW-0325">Glycoprotein</keyword>
<feature type="region of interest" description="Disordered" evidence="7">
    <location>
        <begin position="174"/>
        <end position="223"/>
    </location>
</feature>
<feature type="domain" description="Ig-like" evidence="10">
    <location>
        <begin position="337"/>
        <end position="413"/>
    </location>
</feature>
<feature type="compositionally biased region" description="Basic and acidic residues" evidence="7">
    <location>
        <begin position="642"/>
        <end position="666"/>
    </location>
</feature>
<dbReference type="SMART" id="SM00409">
    <property type="entry name" value="IG"/>
    <property type="match status" value="3"/>
</dbReference>
<accession>A0A6F9D711</accession>
<feature type="domain" description="Ig-like" evidence="10">
    <location>
        <begin position="420"/>
        <end position="500"/>
    </location>
</feature>
<feature type="domain" description="Ig-like" evidence="10">
    <location>
        <begin position="28"/>
        <end position="156"/>
    </location>
</feature>
<keyword evidence="4 8" id="KW-0472">Membrane</keyword>
<organism evidence="11">
    <name type="scientific">Phallusia mammillata</name>
    <dbReference type="NCBI Taxonomy" id="59560"/>
    <lineage>
        <taxon>Eukaryota</taxon>
        <taxon>Metazoa</taxon>
        <taxon>Chordata</taxon>
        <taxon>Tunicata</taxon>
        <taxon>Ascidiacea</taxon>
        <taxon>Phlebobranchia</taxon>
        <taxon>Ascidiidae</taxon>
        <taxon>Phallusia</taxon>
    </lineage>
</organism>
<evidence type="ECO:0000256" key="2">
    <source>
        <dbReference type="ARBA" id="ARBA00022729"/>
    </source>
</evidence>
<gene>
    <name evidence="11" type="primary">Alcam-002</name>
</gene>
<keyword evidence="8" id="KW-1133">Transmembrane helix</keyword>
<evidence type="ECO:0000256" key="6">
    <source>
        <dbReference type="ARBA" id="ARBA00023180"/>
    </source>
</evidence>
<sequence length="666" mass="71500">MDLYLILGFLLCTNFGLSSAEFTAKYTGEKAYPLNSNATLKCQADPIPEANAFQTFWFHVGADGIPKKFAVSTSDPATSYVYNDAPDAVKGRFIMDNAEFLEIPEGPGTDSNKPQYKSGTAMATLVDVQVTDEGEYECEAEDTAKRATGRTRFNLNVYSIPTVSIEAITSSFNLRPIPPTEAPEIPEETPSETPTGEEVPAAEEVPTGDDAITSDDVAAGGSEGDMVAESTEAPITTTTPSGPEPTSVANCYINFVYPKPAIVSFTGYTANGASVSLGDIPTGETIQNADGTFNITSTLSLNVTKDLDQVQIECSVEVYKKVVSSELTPPYTVFYDPDNVQIKFSRNMPTVGDLVMIDCIANGNPLPITSLTLPTGEEVSVPYDLQVQKSSAGMYTCKVPSSEEDIEDNKDLFVHWTDKPTLTVQGNQIAEDTAIEANLGDTVELHCKAKGNPTPSFTWLKNGEPLSTGKTLTLKKVYFTNSAEYTCEARGAMTLSTKFQLEVKSGCTLEFTKTVSASSVKEGNAFVGLTCKAIGNPPCQVTIYDAEGNELKSGTSMVEYNQPSVEVQINPLVYMCEGKNNKNATSRNVKLDDPLVYGAEPQSSGLGAGVIIIIIILVALVLVGVPLAWYCIKKKNAPKAPPAEKDAEAPHETEKLKSEENDGNRA</sequence>
<dbReference type="InterPro" id="IPR007110">
    <property type="entry name" value="Ig-like_dom"/>
</dbReference>
<dbReference type="InterPro" id="IPR003598">
    <property type="entry name" value="Ig_sub2"/>
</dbReference>
<dbReference type="EMBL" id="LR782841">
    <property type="protein sequence ID" value="CAB3220914.1"/>
    <property type="molecule type" value="mRNA"/>
</dbReference>
<name>A0A6F9D711_9ASCI</name>
<feature type="signal peptide" evidence="9">
    <location>
        <begin position="1"/>
        <end position="20"/>
    </location>
</feature>
<dbReference type="GO" id="GO:0016020">
    <property type="term" value="C:membrane"/>
    <property type="evidence" value="ECO:0007669"/>
    <property type="project" value="UniProtKB-SubCell"/>
</dbReference>